<dbReference type="Proteomes" id="UP000057820">
    <property type="component" value="Chromosome 1"/>
</dbReference>
<dbReference type="AlphaFoldDB" id="A0A0H5NJH7"/>
<evidence type="ECO:0000256" key="1">
    <source>
        <dbReference type="ARBA" id="ARBA00006484"/>
    </source>
</evidence>
<dbReference type="CDD" id="cd05233">
    <property type="entry name" value="SDR_c"/>
    <property type="match status" value="1"/>
</dbReference>
<dbReference type="PANTHER" id="PTHR43669:SF8">
    <property type="entry name" value="SHORT-CHAIN TYPE DEHYDROGENASE_REDUCTASE-RELATED"/>
    <property type="match status" value="1"/>
</dbReference>
<accession>A0A0H5NJH7</accession>
<evidence type="ECO:0000313" key="4">
    <source>
        <dbReference type="Proteomes" id="UP000057820"/>
    </source>
</evidence>
<dbReference type="InterPro" id="IPR036291">
    <property type="entry name" value="NAD(P)-bd_dom_sf"/>
</dbReference>
<evidence type="ECO:0000256" key="2">
    <source>
        <dbReference type="ARBA" id="ARBA00023002"/>
    </source>
</evidence>
<dbReference type="SUPFAM" id="SSF51735">
    <property type="entry name" value="NAD(P)-binding Rossmann-fold domains"/>
    <property type="match status" value="1"/>
</dbReference>
<dbReference type="InterPro" id="IPR002347">
    <property type="entry name" value="SDR_fam"/>
</dbReference>
<name>A0A0H5NJH7_NOCFR</name>
<sequence length="105" mass="10399">MDVTDEESVATGIAGIASPTAVVDRAGLSMPGPITEPAPAHWQTTVDVCLTGSFLVIKHAGRHIAEGGSITCIASLNGRQPGTGMAAYCAAKAGGCSSPPPRPGG</sequence>
<proteinExistence type="inferred from homology"/>
<protein>
    <submittedName>
        <fullName evidence="3">3-ketoacyl-(Acyl-carrier-protein) reductase</fullName>
    </submittedName>
</protein>
<evidence type="ECO:0000313" key="3">
    <source>
        <dbReference type="EMBL" id="CRY76105.1"/>
    </source>
</evidence>
<dbReference type="Pfam" id="PF00106">
    <property type="entry name" value="adh_short"/>
    <property type="match status" value="1"/>
</dbReference>
<dbReference type="EMBL" id="LN868938">
    <property type="protein sequence ID" value="CRY76105.1"/>
    <property type="molecule type" value="Genomic_DNA"/>
</dbReference>
<dbReference type="GO" id="GO:0016491">
    <property type="term" value="F:oxidoreductase activity"/>
    <property type="evidence" value="ECO:0007669"/>
    <property type="project" value="UniProtKB-KW"/>
</dbReference>
<dbReference type="KEGG" id="nfr:ERS450000_01680"/>
<organism evidence="3 4">
    <name type="scientific">Nocardia farcinica</name>
    <dbReference type="NCBI Taxonomy" id="37329"/>
    <lineage>
        <taxon>Bacteria</taxon>
        <taxon>Bacillati</taxon>
        <taxon>Actinomycetota</taxon>
        <taxon>Actinomycetes</taxon>
        <taxon>Mycobacteriales</taxon>
        <taxon>Nocardiaceae</taxon>
        <taxon>Nocardia</taxon>
    </lineage>
</organism>
<dbReference type="Gene3D" id="3.40.50.720">
    <property type="entry name" value="NAD(P)-binding Rossmann-like Domain"/>
    <property type="match status" value="1"/>
</dbReference>
<dbReference type="PANTHER" id="PTHR43669">
    <property type="entry name" value="5-KETO-D-GLUCONATE 5-REDUCTASE"/>
    <property type="match status" value="1"/>
</dbReference>
<keyword evidence="2" id="KW-0560">Oxidoreductase</keyword>
<gene>
    <name evidence="3" type="ORF">ERS450000_01680</name>
</gene>
<reference evidence="4" key="1">
    <citation type="submission" date="2015-03" db="EMBL/GenBank/DDBJ databases">
        <authorList>
            <consortium name="Pathogen Informatics"/>
        </authorList>
    </citation>
    <scope>NUCLEOTIDE SEQUENCE [LARGE SCALE GENOMIC DNA]</scope>
    <source>
        <strain evidence="4">NCTC11134</strain>
    </source>
</reference>
<comment type="similarity">
    <text evidence="1">Belongs to the short-chain dehydrogenases/reductases (SDR) family.</text>
</comment>